<dbReference type="GO" id="GO:0005829">
    <property type="term" value="C:cytosol"/>
    <property type="evidence" value="ECO:0007669"/>
    <property type="project" value="TreeGrafter"/>
</dbReference>
<dbReference type="Gene3D" id="3.40.390.10">
    <property type="entry name" value="Collagenase (Catalytic Domain)"/>
    <property type="match status" value="1"/>
</dbReference>
<dbReference type="PANTHER" id="PTHR30164:SF2">
    <property type="entry name" value="PROTEIN MTFA"/>
    <property type="match status" value="1"/>
</dbReference>
<name>A0A369AK48_9BURK</name>
<dbReference type="OrthoDB" id="9786424at2"/>
<dbReference type="PANTHER" id="PTHR30164">
    <property type="entry name" value="MTFA PEPTIDASE"/>
    <property type="match status" value="1"/>
</dbReference>
<dbReference type="Proteomes" id="UP000252174">
    <property type="component" value="Unassembled WGS sequence"/>
</dbReference>
<comment type="caution">
    <text evidence="1">The sequence shown here is derived from an EMBL/GenBank/DDBJ whole genome shotgun (WGS) entry which is preliminary data.</text>
</comment>
<dbReference type="InterPro" id="IPR010384">
    <property type="entry name" value="MtfA_fam"/>
</dbReference>
<dbReference type="Gene3D" id="1.10.472.150">
    <property type="entry name" value="Glucose-regulated metallo-peptidase M90, N-terminal domain"/>
    <property type="match status" value="1"/>
</dbReference>
<dbReference type="CDD" id="cd20169">
    <property type="entry name" value="Peptidase_M90_mtfA"/>
    <property type="match status" value="1"/>
</dbReference>
<dbReference type="GO" id="GO:0008237">
    <property type="term" value="F:metallopeptidase activity"/>
    <property type="evidence" value="ECO:0007669"/>
    <property type="project" value="InterPro"/>
</dbReference>
<evidence type="ECO:0008006" key="3">
    <source>
        <dbReference type="Google" id="ProtNLM"/>
    </source>
</evidence>
<gene>
    <name evidence="1" type="ORF">DFR45_10816</name>
</gene>
<dbReference type="InterPro" id="IPR042252">
    <property type="entry name" value="MtfA_N"/>
</dbReference>
<dbReference type="Pfam" id="PF06167">
    <property type="entry name" value="Peptidase_M90"/>
    <property type="match status" value="1"/>
</dbReference>
<keyword evidence="2" id="KW-1185">Reference proteome</keyword>
<sequence>MATFWQAWRRSAQALLARWRGVPEIDPALWQQTLRTYPFLSALAPGDQDKLRTLSSLFLQQKEFHGAHGLQVSDAMALQVAAQACVPLLHWGPPERALRWYDDFVGIVLHPGPAVARRELMDEAGVVHRYREVLTGEAMQQGPVMLSWPDVAAGAHTAAQGTNVVIHEFAHKLDMRDGAADGCPPLPKGFMGAPSAKAARARWHATWAPAYEAFRERVILAERFGADWPWLDAYAATGPAEFFAVACEAYFVNRTRFAQEFVALVPLLEAFFEPERT</sequence>
<evidence type="ECO:0000313" key="2">
    <source>
        <dbReference type="Proteomes" id="UP000252174"/>
    </source>
</evidence>
<dbReference type="GO" id="GO:0004177">
    <property type="term" value="F:aminopeptidase activity"/>
    <property type="evidence" value="ECO:0007669"/>
    <property type="project" value="TreeGrafter"/>
</dbReference>
<evidence type="ECO:0000313" key="1">
    <source>
        <dbReference type="EMBL" id="RCX08517.1"/>
    </source>
</evidence>
<dbReference type="EMBL" id="QPJU01000008">
    <property type="protein sequence ID" value="RCX08517.1"/>
    <property type="molecule type" value="Genomic_DNA"/>
</dbReference>
<dbReference type="SUPFAM" id="SSF55486">
    <property type="entry name" value="Metalloproteases ('zincins'), catalytic domain"/>
    <property type="match status" value="1"/>
</dbReference>
<protein>
    <recommendedName>
        <fullName evidence="3">Zinc-dependent peptidase</fullName>
    </recommendedName>
</protein>
<reference evidence="1 2" key="1">
    <citation type="submission" date="2018-07" db="EMBL/GenBank/DDBJ databases">
        <title>Genomic Encyclopedia of Type Strains, Phase IV (KMG-IV): sequencing the most valuable type-strain genomes for metagenomic binning, comparative biology and taxonomic classification.</title>
        <authorList>
            <person name="Goeker M."/>
        </authorList>
    </citation>
    <scope>NUCLEOTIDE SEQUENCE [LARGE SCALE GENOMIC DNA]</scope>
    <source>
        <strain evidence="1 2">DSM 100911</strain>
    </source>
</reference>
<dbReference type="RefSeq" id="WP_114483801.1">
    <property type="nucleotide sequence ID" value="NZ_QPJU01000008.1"/>
</dbReference>
<dbReference type="AlphaFoldDB" id="A0A369AK48"/>
<accession>A0A369AK48</accession>
<organism evidence="1 2">
    <name type="scientific">Extensimonas vulgaris</name>
    <dbReference type="NCBI Taxonomy" id="1031594"/>
    <lineage>
        <taxon>Bacteria</taxon>
        <taxon>Pseudomonadati</taxon>
        <taxon>Pseudomonadota</taxon>
        <taxon>Betaproteobacteria</taxon>
        <taxon>Burkholderiales</taxon>
        <taxon>Comamonadaceae</taxon>
        <taxon>Extensimonas</taxon>
    </lineage>
</organism>
<dbReference type="InterPro" id="IPR024079">
    <property type="entry name" value="MetalloPept_cat_dom_sf"/>
</dbReference>
<proteinExistence type="predicted"/>